<sequence length="93" mass="10101">MLSIEELEATFRSARAELEAYGEQVAAKYRQLIPDPPQWTGPGTDPEAARARSAAVSDAERARTARLRQAAMEASLLLARARVAAKLEGHRGV</sequence>
<keyword evidence="3" id="KW-1185">Reference proteome</keyword>
<dbReference type="AlphaFoldDB" id="A0A2X0IU03"/>
<protein>
    <submittedName>
        <fullName evidence="2">Uncharacterized protein</fullName>
    </submittedName>
</protein>
<evidence type="ECO:0000256" key="1">
    <source>
        <dbReference type="SAM" id="MobiDB-lite"/>
    </source>
</evidence>
<evidence type="ECO:0000313" key="3">
    <source>
        <dbReference type="Proteomes" id="UP000248889"/>
    </source>
</evidence>
<evidence type="ECO:0000313" key="2">
    <source>
        <dbReference type="EMBL" id="RAG86831.1"/>
    </source>
</evidence>
<reference evidence="2 3" key="1">
    <citation type="submission" date="2018-06" db="EMBL/GenBank/DDBJ databases">
        <title>Streptacidiphilus pinicola sp. nov., isolated from pine grove soil.</title>
        <authorList>
            <person name="Roh S.G."/>
            <person name="Park S."/>
            <person name="Kim M.-K."/>
            <person name="Yun B.-R."/>
            <person name="Park J."/>
            <person name="Kim M.J."/>
            <person name="Kim Y.S."/>
            <person name="Kim S.B."/>
        </authorList>
    </citation>
    <scope>NUCLEOTIDE SEQUENCE [LARGE SCALE GENOMIC DNA]</scope>
    <source>
        <strain evidence="2 3">MMS16-CNU450</strain>
    </source>
</reference>
<dbReference type="OrthoDB" id="3855532at2"/>
<organism evidence="2 3">
    <name type="scientific">Streptacidiphilus pinicola</name>
    <dbReference type="NCBI Taxonomy" id="2219663"/>
    <lineage>
        <taxon>Bacteria</taxon>
        <taxon>Bacillati</taxon>
        <taxon>Actinomycetota</taxon>
        <taxon>Actinomycetes</taxon>
        <taxon>Kitasatosporales</taxon>
        <taxon>Streptomycetaceae</taxon>
        <taxon>Streptacidiphilus</taxon>
    </lineage>
</organism>
<dbReference type="RefSeq" id="WP_111499525.1">
    <property type="nucleotide sequence ID" value="NZ_QKYN01000020.1"/>
</dbReference>
<gene>
    <name evidence="2" type="ORF">DN069_04680</name>
</gene>
<name>A0A2X0IU03_9ACTN</name>
<feature type="region of interest" description="Disordered" evidence="1">
    <location>
        <begin position="35"/>
        <end position="57"/>
    </location>
</feature>
<proteinExistence type="predicted"/>
<dbReference type="EMBL" id="QKYN01000020">
    <property type="protein sequence ID" value="RAG86831.1"/>
    <property type="molecule type" value="Genomic_DNA"/>
</dbReference>
<dbReference type="Proteomes" id="UP000248889">
    <property type="component" value="Unassembled WGS sequence"/>
</dbReference>
<accession>A0A2X0IU03</accession>
<comment type="caution">
    <text evidence="2">The sequence shown here is derived from an EMBL/GenBank/DDBJ whole genome shotgun (WGS) entry which is preliminary data.</text>
</comment>